<dbReference type="AlphaFoldDB" id="A0A6C0JWR3"/>
<protein>
    <submittedName>
        <fullName evidence="1">Uncharacterized protein</fullName>
    </submittedName>
</protein>
<reference evidence="1" key="1">
    <citation type="journal article" date="2020" name="Nature">
        <title>Giant virus diversity and host interactions through global metagenomics.</title>
        <authorList>
            <person name="Schulz F."/>
            <person name="Roux S."/>
            <person name="Paez-Espino D."/>
            <person name="Jungbluth S."/>
            <person name="Walsh D.A."/>
            <person name="Denef V.J."/>
            <person name="McMahon K.D."/>
            <person name="Konstantinidis K.T."/>
            <person name="Eloe-Fadrosh E.A."/>
            <person name="Kyrpides N.C."/>
            <person name="Woyke T."/>
        </authorList>
    </citation>
    <scope>NUCLEOTIDE SEQUENCE</scope>
    <source>
        <strain evidence="1">GVMAG-S-1064190-84</strain>
    </source>
</reference>
<accession>A0A6C0JWR3</accession>
<organism evidence="1">
    <name type="scientific">viral metagenome</name>
    <dbReference type="NCBI Taxonomy" id="1070528"/>
    <lineage>
        <taxon>unclassified sequences</taxon>
        <taxon>metagenomes</taxon>
        <taxon>organismal metagenomes</taxon>
    </lineage>
</organism>
<proteinExistence type="predicted"/>
<sequence>MFDTINQTTKHSTELVRDQHIHNHLAPTDDSIRLYNELLEKAKLSLLESNTIECNGITAAYMLQEKFATQTIECYIMIKLNSETITRLFEMDKFDYVNKEKFAIKMRENIAECITLYVLKNIKNSTQSLWGIK</sequence>
<dbReference type="EMBL" id="MN740699">
    <property type="protein sequence ID" value="QHU08827.1"/>
    <property type="molecule type" value="Genomic_DNA"/>
</dbReference>
<name>A0A6C0JWR3_9ZZZZ</name>
<evidence type="ECO:0000313" key="1">
    <source>
        <dbReference type="EMBL" id="QHU08827.1"/>
    </source>
</evidence>